<dbReference type="EMBL" id="AP014708">
    <property type="protein sequence ID" value="BAQ50393.1"/>
    <property type="molecule type" value="Genomic_DNA"/>
</dbReference>
<reference evidence="1 2" key="1">
    <citation type="journal article" date="2015" name="Genome Announc.">
        <title>Complete Genome Sequence of Methylobacterium aquaticum Strain 22A, Isolated from Racomitrium japonicum Moss.</title>
        <authorList>
            <person name="Tani A."/>
            <person name="Ogura Y."/>
            <person name="Hayashi T."/>
            <person name="Kimbara K."/>
        </authorList>
    </citation>
    <scope>NUCLEOTIDE SEQUENCE [LARGE SCALE GENOMIC DNA]</scope>
    <source>
        <strain evidence="1 2">MA-22A</strain>
        <plasmid evidence="2">Plasmid pMaq22A_4p DNA</plasmid>
    </source>
</reference>
<dbReference type="KEGG" id="maqu:Maq22A_4p60195"/>
<geneLocation type="plasmid" evidence="2">
    <name>pMaq22A_4p DNA</name>
</geneLocation>
<reference evidence="2" key="2">
    <citation type="submission" date="2015-01" db="EMBL/GenBank/DDBJ databases">
        <title>Complete genome sequence of Methylobacterium aquaticum strain 22A.</title>
        <authorList>
            <person name="Tani A."/>
            <person name="Ogura Y."/>
            <person name="Hayashi T."/>
        </authorList>
    </citation>
    <scope>NUCLEOTIDE SEQUENCE [LARGE SCALE GENOMIC DNA]</scope>
    <source>
        <strain evidence="2">MA-22A</strain>
        <plasmid evidence="2">Plasmid pMaq22A_4p DNA</plasmid>
    </source>
</reference>
<dbReference type="PATRIC" id="fig|270351.10.peg.7581"/>
<proteinExistence type="predicted"/>
<evidence type="ECO:0000313" key="2">
    <source>
        <dbReference type="Proteomes" id="UP000061432"/>
    </source>
</evidence>
<dbReference type="Proteomes" id="UP000061432">
    <property type="component" value="Plasmid pMaq22A_4p"/>
</dbReference>
<organism evidence="1 2">
    <name type="scientific">Methylobacterium aquaticum</name>
    <dbReference type="NCBI Taxonomy" id="270351"/>
    <lineage>
        <taxon>Bacteria</taxon>
        <taxon>Pseudomonadati</taxon>
        <taxon>Pseudomonadota</taxon>
        <taxon>Alphaproteobacteria</taxon>
        <taxon>Hyphomicrobiales</taxon>
        <taxon>Methylobacteriaceae</taxon>
        <taxon>Methylobacterium</taxon>
    </lineage>
</organism>
<accession>A0A0C6FQ21</accession>
<keyword evidence="1" id="KW-0614">Plasmid</keyword>
<dbReference type="AlphaFoldDB" id="A0A0C6FQ21"/>
<evidence type="ECO:0000313" key="1">
    <source>
        <dbReference type="EMBL" id="BAQ50393.1"/>
    </source>
</evidence>
<protein>
    <submittedName>
        <fullName evidence="1">Uncharacterized protein</fullName>
    </submittedName>
</protein>
<name>A0A0C6FQ21_9HYPH</name>
<sequence>MIERMAQILLEDKRDRPGRDWFHVSLVEAIKAVDDAIAAYDAGDRPITARQRADAIVAARRNFSGAMEEKAVKSAVHIPESLAKRVDDWRVRQPKIPSRSEALRTLLSLALDFDEALLS</sequence>
<gene>
    <name evidence="1" type="ORF">Maq22A_4p60195</name>
</gene>